<comment type="caution">
    <text evidence="9">The sequence shown here is derived from an EMBL/GenBank/DDBJ whole genome shotgun (WGS) entry which is preliminary data.</text>
</comment>
<dbReference type="PIRSF" id="PIRSF036594">
    <property type="entry name" value="MoaC_MogA"/>
    <property type="match status" value="1"/>
</dbReference>
<dbReference type="AlphaFoldDB" id="A0A4Q7NYK3"/>
<dbReference type="PANTHER" id="PTHR43764:SF1">
    <property type="entry name" value="MOLYBDOPTERIN MOLYBDOTRANSFERASE"/>
    <property type="match status" value="1"/>
</dbReference>
<dbReference type="InterPro" id="IPR036522">
    <property type="entry name" value="MoaC_sf"/>
</dbReference>
<name>A0A4Q7NYK3_9FLAO</name>
<dbReference type="CDD" id="cd00886">
    <property type="entry name" value="MogA_MoaB"/>
    <property type="match status" value="1"/>
</dbReference>
<keyword evidence="10" id="KW-1185">Reference proteome</keyword>
<dbReference type="NCBIfam" id="NF002947">
    <property type="entry name" value="PRK03604.1"/>
    <property type="match status" value="1"/>
</dbReference>
<evidence type="ECO:0000256" key="5">
    <source>
        <dbReference type="ARBA" id="ARBA00051131"/>
    </source>
</evidence>
<evidence type="ECO:0000313" key="10">
    <source>
        <dbReference type="Proteomes" id="UP000292262"/>
    </source>
</evidence>
<dbReference type="InterPro" id="IPR001453">
    <property type="entry name" value="MoaB/Mog_dom"/>
</dbReference>
<dbReference type="InterPro" id="IPR023045">
    <property type="entry name" value="MoaC"/>
</dbReference>
<organism evidence="9 10">
    <name type="scientific">Aquimarina brevivitae</name>
    <dbReference type="NCBI Taxonomy" id="323412"/>
    <lineage>
        <taxon>Bacteria</taxon>
        <taxon>Pseudomonadati</taxon>
        <taxon>Bacteroidota</taxon>
        <taxon>Flavobacteriia</taxon>
        <taxon>Flavobacteriales</taxon>
        <taxon>Flavobacteriaceae</taxon>
        <taxon>Aquimarina</taxon>
    </lineage>
</organism>
<dbReference type="InterPro" id="IPR008284">
    <property type="entry name" value="MoCF_biosynth_CS"/>
</dbReference>
<dbReference type="OrthoDB" id="9794429at2"/>
<dbReference type="PANTHER" id="PTHR43764">
    <property type="entry name" value="MOLYBDENUM COFACTOR BIOSYNTHESIS"/>
    <property type="match status" value="1"/>
</dbReference>
<dbReference type="Gene3D" id="3.40.980.10">
    <property type="entry name" value="MoaB/Mog-like domain"/>
    <property type="match status" value="1"/>
</dbReference>
<evidence type="ECO:0000256" key="6">
    <source>
        <dbReference type="ARBA" id="ARBA00055087"/>
    </source>
</evidence>
<proteinExistence type="predicted"/>
<dbReference type="EC" id="2.7.7.75" evidence="2"/>
<comment type="function">
    <text evidence="6">Catalyzes the conversion of (8S)-3',8-cyclo-7,8-dihydroguanosine 5'-triphosphate to cyclic pyranopterin monophosphate (cPMP).</text>
</comment>
<dbReference type="InterPro" id="IPR002820">
    <property type="entry name" value="Mopterin_CF_biosynth-C_dom"/>
</dbReference>
<comment type="catalytic activity">
    <reaction evidence="5">
        <text>molybdopterin + ATP + H(+) = adenylyl-molybdopterin + diphosphate</text>
        <dbReference type="Rhea" id="RHEA:31331"/>
        <dbReference type="ChEBI" id="CHEBI:15378"/>
        <dbReference type="ChEBI" id="CHEBI:30616"/>
        <dbReference type="ChEBI" id="CHEBI:33019"/>
        <dbReference type="ChEBI" id="CHEBI:58698"/>
        <dbReference type="ChEBI" id="CHEBI:62727"/>
        <dbReference type="EC" id="2.7.7.75"/>
    </reaction>
</comment>
<dbReference type="PROSITE" id="PS01078">
    <property type="entry name" value="MOCF_BIOSYNTHESIS_1"/>
    <property type="match status" value="1"/>
</dbReference>
<dbReference type="SUPFAM" id="SSF55040">
    <property type="entry name" value="Molybdenum cofactor biosynthesis protein C, MoaC"/>
    <property type="match status" value="1"/>
</dbReference>
<evidence type="ECO:0000256" key="1">
    <source>
        <dbReference type="ARBA" id="ARBA00005046"/>
    </source>
</evidence>
<dbReference type="NCBIfam" id="TIGR00177">
    <property type="entry name" value="molyb_syn"/>
    <property type="match status" value="1"/>
</dbReference>
<comment type="function">
    <text evidence="7">Catalyzes the adenylation of molybdopterin as part of the biosynthesis of the molybdenum-cofactor.</text>
</comment>
<dbReference type="Gene3D" id="3.30.70.640">
    <property type="entry name" value="Molybdopterin cofactor biosynthesis C (MoaC) domain"/>
    <property type="match status" value="1"/>
</dbReference>
<dbReference type="NCBIfam" id="TIGR00581">
    <property type="entry name" value="moaC"/>
    <property type="match status" value="1"/>
</dbReference>
<gene>
    <name evidence="9" type="ORF">EV197_2669</name>
</gene>
<dbReference type="GO" id="GO:0006777">
    <property type="term" value="P:Mo-molybdopterin cofactor biosynthetic process"/>
    <property type="evidence" value="ECO:0007669"/>
    <property type="project" value="UniProtKB-KW"/>
</dbReference>
<dbReference type="RefSeq" id="WP_130287209.1">
    <property type="nucleotide sequence ID" value="NZ_SGXE01000003.1"/>
</dbReference>
<evidence type="ECO:0000313" key="9">
    <source>
        <dbReference type="EMBL" id="RZS92531.1"/>
    </source>
</evidence>
<protein>
    <recommendedName>
        <fullName evidence="3">Molybdopterin adenylyltransferase</fullName>
        <ecNumber evidence="2">2.7.7.75</ecNumber>
    </recommendedName>
</protein>
<dbReference type="Proteomes" id="UP000292262">
    <property type="component" value="Unassembled WGS sequence"/>
</dbReference>
<feature type="domain" description="MoaB/Mog" evidence="8">
    <location>
        <begin position="149"/>
        <end position="291"/>
    </location>
</feature>
<dbReference type="InterPro" id="IPR036425">
    <property type="entry name" value="MoaB/Mog-like_dom_sf"/>
</dbReference>
<keyword evidence="4" id="KW-0501">Molybdenum cofactor biosynthesis</keyword>
<evidence type="ECO:0000259" key="8">
    <source>
        <dbReference type="SMART" id="SM00852"/>
    </source>
</evidence>
<evidence type="ECO:0000256" key="3">
    <source>
        <dbReference type="ARBA" id="ARBA00013491"/>
    </source>
</evidence>
<dbReference type="SUPFAM" id="SSF53218">
    <property type="entry name" value="Molybdenum cofactor biosynthesis proteins"/>
    <property type="match status" value="1"/>
</dbReference>
<dbReference type="Pfam" id="PF01967">
    <property type="entry name" value="MoaC"/>
    <property type="match status" value="1"/>
</dbReference>
<dbReference type="EMBL" id="SGXE01000003">
    <property type="protein sequence ID" value="RZS92531.1"/>
    <property type="molecule type" value="Genomic_DNA"/>
</dbReference>
<dbReference type="UniPathway" id="UPA00344"/>
<evidence type="ECO:0000256" key="2">
    <source>
        <dbReference type="ARBA" id="ARBA00012509"/>
    </source>
</evidence>
<dbReference type="Pfam" id="PF00994">
    <property type="entry name" value="MoCF_biosynth"/>
    <property type="match status" value="1"/>
</dbReference>
<dbReference type="SMART" id="SM00852">
    <property type="entry name" value="MoCF_biosynth"/>
    <property type="match status" value="1"/>
</dbReference>
<dbReference type="InterPro" id="IPR051920">
    <property type="entry name" value="MPT_Adenylyltrnsfr/MoaC-Rel"/>
</dbReference>
<comment type="pathway">
    <text evidence="1">Cofactor biosynthesis; molybdopterin biosynthesis.</text>
</comment>
<evidence type="ECO:0000256" key="4">
    <source>
        <dbReference type="ARBA" id="ARBA00023150"/>
    </source>
</evidence>
<reference evidence="9 10" key="1">
    <citation type="submission" date="2019-02" db="EMBL/GenBank/DDBJ databases">
        <title>Genomic Encyclopedia of Type Strains, Phase IV (KMG-IV): sequencing the most valuable type-strain genomes for metagenomic binning, comparative biology and taxonomic classification.</title>
        <authorList>
            <person name="Goeker M."/>
        </authorList>
    </citation>
    <scope>NUCLEOTIDE SEQUENCE [LARGE SCALE GENOMIC DNA]</scope>
    <source>
        <strain evidence="9 10">DSM 17196</strain>
    </source>
</reference>
<accession>A0A4Q7NYK3</accession>
<sequence>MVDITHKNTTLRQAIAQATVFVSKEATIEAIKNNTIPKGNVFEMAKTAGLFAVKKTSDIIPDCHPIPIEHTEVQYQIEGLKIIIELSIKTIYKTGVEVEAMHGASVIALTMYDMLKPVDKNVQIQNIKLLEKKGGKSSYKDSGASYSATVVVCSDSISQGKKEDKAGKAIIAKLKSCNVTIDEYCIIPDEKSAIQTEVNRGITRSDLIIFTGGTGLSPRDQTPEAILPLLDRRIPGIEEAIRNYGQDRMPYAMLSRSVAGVIGKSLVLALPGSTNGAKESMDAIFPSVLHIFKVLQGERHDTNTN</sequence>
<dbReference type="InterPro" id="IPR012247">
    <property type="entry name" value="MoaC_MogA"/>
</dbReference>
<evidence type="ECO:0000256" key="7">
    <source>
        <dbReference type="ARBA" id="ARBA00058212"/>
    </source>
</evidence>
<dbReference type="GO" id="GO:0061598">
    <property type="term" value="F:molybdopterin adenylyltransferase activity"/>
    <property type="evidence" value="ECO:0007669"/>
    <property type="project" value="UniProtKB-EC"/>
</dbReference>